<gene>
    <name evidence="4" type="ORF">QVD17_31838</name>
</gene>
<keyword evidence="3" id="KW-0472">Membrane</keyword>
<reference evidence="4" key="1">
    <citation type="journal article" date="2023" name="bioRxiv">
        <title>Improved chromosome-level genome assembly for marigold (Tagetes erecta).</title>
        <authorList>
            <person name="Jiang F."/>
            <person name="Yuan L."/>
            <person name="Wang S."/>
            <person name="Wang H."/>
            <person name="Xu D."/>
            <person name="Wang A."/>
            <person name="Fan W."/>
        </authorList>
    </citation>
    <scope>NUCLEOTIDE SEQUENCE</scope>
    <source>
        <strain evidence="4">WSJ</strain>
        <tissue evidence="4">Leaf</tissue>
    </source>
</reference>
<comment type="caution">
    <text evidence="4">The sequence shown here is derived from an EMBL/GenBank/DDBJ whole genome shotgun (WGS) entry which is preliminary data.</text>
</comment>
<feature type="region of interest" description="Disordered" evidence="2">
    <location>
        <begin position="117"/>
        <end position="162"/>
    </location>
</feature>
<sequence length="413" mass="47065">MLRKTRSVQTKIKAQLTSKSVTIFPNFVSHNKPPTAVATVDPPPPPPPPSPPSPTAFVLSPVIFRRRFLFIYSVALCQVACNCIITMPRKPTRRSHLKKPQPAFSRLARSMALIKSARKTKQKNNKSTVDRKVSPNSTGIRTDEHDTSKSKRKELHSSSEDEDFDGVVQADFAFFDPKPDDFHGVKVLLQTYLDNKEWDLSSFVDLILQQTTVGTVIKIEDDEDNGVYGFISALNLHRYKDCKCMMEVKEFLLKTCQDNGIKDKLKTYFGEATSDVGLLVSQYVVNLPPQLLPPLYDGLFDEISWATEDEPTEELRKSFRFKYYLLVSKVYKRKGDQKKKVSSSSSEEDVIYVKPEDEIFHNLSAWSFYFPLRSQQVTTNELKNYQPMGLVMAVEATRVSSFKQQLHSLIDES</sequence>
<evidence type="ECO:0000256" key="3">
    <source>
        <dbReference type="SAM" id="Phobius"/>
    </source>
</evidence>
<evidence type="ECO:0008006" key="6">
    <source>
        <dbReference type="Google" id="ProtNLM"/>
    </source>
</evidence>
<comment type="similarity">
    <text evidence="1">Belongs to the BCP1 family.</text>
</comment>
<keyword evidence="3" id="KW-1133">Transmembrane helix</keyword>
<dbReference type="PANTHER" id="PTHR13261">
    <property type="entry name" value="BRCA2 AND CDKN1A INTERACTING PROTEIN"/>
    <property type="match status" value="1"/>
</dbReference>
<feature type="compositionally biased region" description="Basic and acidic residues" evidence="2">
    <location>
        <begin position="141"/>
        <end position="159"/>
    </location>
</feature>
<dbReference type="AlphaFoldDB" id="A0AAD8KAQ6"/>
<dbReference type="EMBL" id="JAUHHV010000008">
    <property type="protein sequence ID" value="KAK1416050.1"/>
    <property type="molecule type" value="Genomic_DNA"/>
</dbReference>
<evidence type="ECO:0000313" key="5">
    <source>
        <dbReference type="Proteomes" id="UP001229421"/>
    </source>
</evidence>
<protein>
    <recommendedName>
        <fullName evidence="6">Protein BCCIP homolog</fullName>
    </recommendedName>
</protein>
<dbReference type="Pfam" id="PF13862">
    <property type="entry name" value="BCCIP"/>
    <property type="match status" value="1"/>
</dbReference>
<dbReference type="Proteomes" id="UP001229421">
    <property type="component" value="Unassembled WGS sequence"/>
</dbReference>
<organism evidence="4 5">
    <name type="scientific">Tagetes erecta</name>
    <name type="common">African marigold</name>
    <dbReference type="NCBI Taxonomy" id="13708"/>
    <lineage>
        <taxon>Eukaryota</taxon>
        <taxon>Viridiplantae</taxon>
        <taxon>Streptophyta</taxon>
        <taxon>Embryophyta</taxon>
        <taxon>Tracheophyta</taxon>
        <taxon>Spermatophyta</taxon>
        <taxon>Magnoliopsida</taxon>
        <taxon>eudicotyledons</taxon>
        <taxon>Gunneridae</taxon>
        <taxon>Pentapetalae</taxon>
        <taxon>asterids</taxon>
        <taxon>campanulids</taxon>
        <taxon>Asterales</taxon>
        <taxon>Asteraceae</taxon>
        <taxon>Asteroideae</taxon>
        <taxon>Heliantheae alliance</taxon>
        <taxon>Tageteae</taxon>
        <taxon>Tagetes</taxon>
    </lineage>
</organism>
<dbReference type="PANTHER" id="PTHR13261:SF0">
    <property type="entry name" value="BRCA2 AND CDKN1A-INTERACTING PROTEIN"/>
    <property type="match status" value="1"/>
</dbReference>
<accession>A0AAD8KAQ6</accession>
<feature type="transmembrane region" description="Helical" evidence="3">
    <location>
        <begin position="69"/>
        <end position="87"/>
    </location>
</feature>
<dbReference type="SUPFAM" id="SSF101447">
    <property type="entry name" value="Formin homology 2 domain (FH2 domain)"/>
    <property type="match status" value="1"/>
</dbReference>
<dbReference type="GO" id="GO:0005634">
    <property type="term" value="C:nucleus"/>
    <property type="evidence" value="ECO:0007669"/>
    <property type="project" value="TreeGrafter"/>
</dbReference>
<keyword evidence="5" id="KW-1185">Reference proteome</keyword>
<dbReference type="InterPro" id="IPR025602">
    <property type="entry name" value="BCP1_family"/>
</dbReference>
<name>A0AAD8KAQ6_TARER</name>
<evidence type="ECO:0000256" key="2">
    <source>
        <dbReference type="SAM" id="MobiDB-lite"/>
    </source>
</evidence>
<evidence type="ECO:0000256" key="1">
    <source>
        <dbReference type="ARBA" id="ARBA00006781"/>
    </source>
</evidence>
<evidence type="ECO:0000313" key="4">
    <source>
        <dbReference type="EMBL" id="KAK1416050.1"/>
    </source>
</evidence>
<keyword evidence="3" id="KW-0812">Transmembrane</keyword>
<proteinExistence type="inferred from homology"/>